<gene>
    <name evidence="3" type="ORF">IMSHALPRED_004158</name>
</gene>
<feature type="region of interest" description="Disordered" evidence="1">
    <location>
        <begin position="74"/>
        <end position="94"/>
    </location>
</feature>
<evidence type="ECO:0000313" key="3">
    <source>
        <dbReference type="EMBL" id="CAF9906291.1"/>
    </source>
</evidence>
<dbReference type="PANTHER" id="PTHR36578">
    <property type="entry name" value="CHROMOSOME 15, WHOLE GENOME SHOTGUN SEQUENCE"/>
    <property type="match status" value="1"/>
</dbReference>
<dbReference type="OrthoDB" id="271448at2759"/>
<feature type="signal peptide" evidence="2">
    <location>
        <begin position="1"/>
        <end position="16"/>
    </location>
</feature>
<evidence type="ECO:0000256" key="1">
    <source>
        <dbReference type="SAM" id="MobiDB-lite"/>
    </source>
</evidence>
<dbReference type="EMBL" id="CAJPDT010000002">
    <property type="protein sequence ID" value="CAF9906291.1"/>
    <property type="molecule type" value="Genomic_DNA"/>
</dbReference>
<protein>
    <submittedName>
        <fullName evidence="3">Uncharacterized protein</fullName>
    </submittedName>
</protein>
<feature type="chain" id="PRO_5034233536" evidence="2">
    <location>
        <begin position="17"/>
        <end position="635"/>
    </location>
</feature>
<sequence>MRTALFLTALASVAYSAPRPQLINLDAIALDFAPPELVKAPVNVQSNIPAASTPDAITPLQSVSAKKRELVEKRDGDCSPYPAGSGPVPSPDTPSAFQSDADFANMANNASTPYGYTLVFNNLGASLQASNYMGLYTLTSYDTLTCASMCDQASGCSAFNVYLERDPTVNANAQNCPNPPSTTNYKCTLWGAPVSSGEATNSGQYQDSFQVVIAGSNGLNPLPSARRWDNRVDNILLNLMTRELGGAINAPPSSGSYMGYQYFPFSQSQGYDPQTCADACDAQTLYDSQHPAADGSFMSCVFFNAYVLSENAIPQGLYCSMYNETWDPSYGTNYGQYRGSDRYTVSESYSYTETCNNQNQLPVSSISSSIPVSSATLAASSTSTPYSSSAAASTSSSSAYTIVSSLGSSTTSPPTSSSSIVTSAATSASSSSSSIVSTIATSATSGSPSTASTIATSATSSSPSTVSTATTSATAACSSVGPVIQNGGFESGSLSPWVAKGTVGQSTSSIVSPGSTNAGGGNYAFSANLQLPTSPYGNGAVTQTLQQTLNTCAGTNYNISADYNFAYVYTGGTCSFTMESSQGRLVVSSQNSAHSRWHTASTNFQAISNADVVEFVLTCSTPGTIEVDSVTITTY</sequence>
<accession>A0A8H3ENW5</accession>
<comment type="caution">
    <text evidence="3">The sequence shown here is derived from an EMBL/GenBank/DDBJ whole genome shotgun (WGS) entry which is preliminary data.</text>
</comment>
<name>A0A8H3ENW5_9LECA</name>
<dbReference type="Proteomes" id="UP000664534">
    <property type="component" value="Unassembled WGS sequence"/>
</dbReference>
<evidence type="ECO:0000313" key="4">
    <source>
        <dbReference type="Proteomes" id="UP000664534"/>
    </source>
</evidence>
<proteinExistence type="predicted"/>
<dbReference type="AlphaFoldDB" id="A0A8H3ENW5"/>
<feature type="region of interest" description="Disordered" evidence="1">
    <location>
        <begin position="442"/>
        <end position="466"/>
    </location>
</feature>
<reference evidence="3" key="1">
    <citation type="submission" date="2021-03" db="EMBL/GenBank/DDBJ databases">
        <authorList>
            <person name="Tagirdzhanova G."/>
        </authorList>
    </citation>
    <scope>NUCLEOTIDE SEQUENCE</scope>
</reference>
<organism evidence="3 4">
    <name type="scientific">Imshaugia aleurites</name>
    <dbReference type="NCBI Taxonomy" id="172621"/>
    <lineage>
        <taxon>Eukaryota</taxon>
        <taxon>Fungi</taxon>
        <taxon>Dikarya</taxon>
        <taxon>Ascomycota</taxon>
        <taxon>Pezizomycotina</taxon>
        <taxon>Lecanoromycetes</taxon>
        <taxon>OSLEUM clade</taxon>
        <taxon>Lecanoromycetidae</taxon>
        <taxon>Lecanorales</taxon>
        <taxon>Lecanorineae</taxon>
        <taxon>Parmeliaceae</taxon>
        <taxon>Imshaugia</taxon>
    </lineage>
</organism>
<dbReference type="Gene3D" id="2.60.120.260">
    <property type="entry name" value="Galactose-binding domain-like"/>
    <property type="match status" value="1"/>
</dbReference>
<evidence type="ECO:0000256" key="2">
    <source>
        <dbReference type="SAM" id="SignalP"/>
    </source>
</evidence>
<keyword evidence="4" id="KW-1185">Reference proteome</keyword>
<dbReference type="PANTHER" id="PTHR36578:SF1">
    <property type="entry name" value="APPLE DOMAIN-CONTAINING PROTEIN"/>
    <property type="match status" value="1"/>
</dbReference>
<keyword evidence="2" id="KW-0732">Signal</keyword>